<feature type="domain" description="SH3b" evidence="3">
    <location>
        <begin position="262"/>
        <end position="326"/>
    </location>
</feature>
<dbReference type="GO" id="GO:0071555">
    <property type="term" value="P:cell wall organization"/>
    <property type="evidence" value="ECO:0007669"/>
    <property type="project" value="UniProtKB-KW"/>
</dbReference>
<evidence type="ECO:0000259" key="3">
    <source>
        <dbReference type="PROSITE" id="PS51781"/>
    </source>
</evidence>
<evidence type="ECO:0000313" key="4">
    <source>
        <dbReference type="EMBL" id="KKB41237.1"/>
    </source>
</evidence>
<dbReference type="Proteomes" id="UP000031563">
    <property type="component" value="Unassembled WGS sequence"/>
</dbReference>
<dbReference type="EMBL" id="JWIR02000024">
    <property type="protein sequence ID" value="KKB41237.1"/>
    <property type="molecule type" value="Genomic_DNA"/>
</dbReference>
<evidence type="ECO:0000256" key="1">
    <source>
        <dbReference type="ARBA" id="ARBA00022801"/>
    </source>
</evidence>
<feature type="domain" description="SH3b" evidence="3">
    <location>
        <begin position="107"/>
        <end position="169"/>
    </location>
</feature>
<dbReference type="InterPro" id="IPR002508">
    <property type="entry name" value="MurNAc-LAA_cat"/>
</dbReference>
<organism evidence="4 5">
    <name type="scientific">Bacillus thermotolerans</name>
    <name type="common">Quasibacillus thermotolerans</name>
    <dbReference type="NCBI Taxonomy" id="1221996"/>
    <lineage>
        <taxon>Bacteria</taxon>
        <taxon>Bacillati</taxon>
        <taxon>Bacillota</taxon>
        <taxon>Bacilli</taxon>
        <taxon>Bacillales</taxon>
        <taxon>Bacillaceae</taxon>
        <taxon>Bacillus</taxon>
    </lineage>
</organism>
<proteinExistence type="predicted"/>
<dbReference type="GO" id="GO:0009253">
    <property type="term" value="P:peptidoglycan catabolic process"/>
    <property type="evidence" value="ECO:0007669"/>
    <property type="project" value="InterPro"/>
</dbReference>
<dbReference type="GO" id="GO:0008745">
    <property type="term" value="F:N-acetylmuramoyl-L-alanine amidase activity"/>
    <property type="evidence" value="ECO:0007669"/>
    <property type="project" value="InterPro"/>
</dbReference>
<keyword evidence="1" id="KW-0378">Hydrolase</keyword>
<dbReference type="PROSITE" id="PS51781">
    <property type="entry name" value="SH3B"/>
    <property type="match status" value="4"/>
</dbReference>
<reference evidence="4" key="1">
    <citation type="submission" date="2015-02" db="EMBL/GenBank/DDBJ databases">
        <title>Genome Assembly of Bacillaceae bacterium MTCC 8252.</title>
        <authorList>
            <person name="Verma A."/>
            <person name="Khatri I."/>
            <person name="Mual P."/>
            <person name="Subramanian S."/>
            <person name="Krishnamurthi S."/>
        </authorList>
    </citation>
    <scope>NUCLEOTIDE SEQUENCE [LARGE SCALE GENOMIC DNA]</scope>
    <source>
        <strain evidence="4">MTCC 8252</strain>
    </source>
</reference>
<keyword evidence="2" id="KW-0961">Cell wall biogenesis/degradation</keyword>
<dbReference type="SMART" id="SM00646">
    <property type="entry name" value="Ami_3"/>
    <property type="match status" value="1"/>
</dbReference>
<dbReference type="InterPro" id="IPR017293">
    <property type="entry name" value="N-acetylmuramoyl-L-ala_amidase"/>
</dbReference>
<protein>
    <submittedName>
        <fullName evidence="4">N-acetylmuramoyl-L-alanine amidase</fullName>
    </submittedName>
</protein>
<dbReference type="AlphaFoldDB" id="A0A0F5I7T3"/>
<evidence type="ECO:0000256" key="2">
    <source>
        <dbReference type="ARBA" id="ARBA00023316"/>
    </source>
</evidence>
<dbReference type="GO" id="GO:0030288">
    <property type="term" value="C:outer membrane-bounded periplasmic space"/>
    <property type="evidence" value="ECO:0007669"/>
    <property type="project" value="TreeGrafter"/>
</dbReference>
<dbReference type="SUPFAM" id="SSF53187">
    <property type="entry name" value="Zn-dependent exopeptidases"/>
    <property type="match status" value="1"/>
</dbReference>
<dbReference type="PANTHER" id="PTHR30404:SF7">
    <property type="entry name" value="CELL WALL AMIDASE LYTH-RELATED"/>
    <property type="match status" value="1"/>
</dbReference>
<dbReference type="InterPro" id="IPR050695">
    <property type="entry name" value="N-acetylmuramoyl_amidase_3"/>
</dbReference>
<dbReference type="Pfam" id="PF01520">
    <property type="entry name" value="Amidase_3"/>
    <property type="match status" value="1"/>
</dbReference>
<dbReference type="CDD" id="cd02696">
    <property type="entry name" value="MurNAc-LAA"/>
    <property type="match status" value="1"/>
</dbReference>
<dbReference type="PIRSF" id="PIRSF037846">
    <property type="entry name" value="Autolysin_YrvJ_prd"/>
    <property type="match status" value="1"/>
</dbReference>
<accession>A0A0F5I7T3</accession>
<feature type="domain" description="SH3b" evidence="3">
    <location>
        <begin position="29"/>
        <end position="92"/>
    </location>
</feature>
<dbReference type="InterPro" id="IPR003646">
    <property type="entry name" value="SH3-like_bac-type"/>
</dbReference>
<dbReference type="STRING" id="1221996.QY95_00944"/>
<feature type="domain" description="SH3b" evidence="3">
    <location>
        <begin position="185"/>
        <end position="247"/>
    </location>
</feature>
<evidence type="ECO:0000313" key="5">
    <source>
        <dbReference type="Proteomes" id="UP000031563"/>
    </source>
</evidence>
<keyword evidence="5" id="KW-1185">Reference proteome</keyword>
<dbReference type="Pfam" id="PF08239">
    <property type="entry name" value="SH3_3"/>
    <property type="match status" value="4"/>
</dbReference>
<dbReference type="PANTHER" id="PTHR30404">
    <property type="entry name" value="N-ACETYLMURAMOYL-L-ALANINE AMIDASE"/>
    <property type="match status" value="1"/>
</dbReference>
<dbReference type="SMART" id="SM00287">
    <property type="entry name" value="SH3b"/>
    <property type="match status" value="4"/>
</dbReference>
<dbReference type="Gene3D" id="2.30.30.40">
    <property type="entry name" value="SH3 Domains"/>
    <property type="match status" value="4"/>
</dbReference>
<comment type="caution">
    <text evidence="4">The sequence shown here is derived from an EMBL/GenBank/DDBJ whole genome shotgun (WGS) entry which is preliminary data.</text>
</comment>
<dbReference type="Gene3D" id="3.40.630.40">
    <property type="entry name" value="Zn-dependent exopeptidases"/>
    <property type="match status" value="1"/>
</dbReference>
<name>A0A0F5I7T3_BACTR</name>
<gene>
    <name evidence="4" type="ORF">QY95_00944</name>
</gene>
<sequence length="519" mass="55429">MFLIRILFISFLSFLLFFTWQTDELTAEAAGAVKVAVDTANIRSEPSKTSAVIDQASRSEQLQTVQEKYGWYEVKLANGQTGWIAGYITRPAGGASPTANGTHTSTKATGTVTADQLRVRTAPSLSASIIGKLHTGDQVTILGTENGWVNITHNGSNAWVSGQYIQRKEAAPARQTKSKADTAWGTFAVITIDGTNLRSGASTSSPIIVEGSKGERYPIVGQEGDWYKIQLASGSPAYVASWVVSKDGESQAKQPASQPKATTNESVSIITNGTNLRAGASTSSPVLAEGSKGESYPIVAQEGDWYKIQLPSGSHAYVASWVVSKGGEAQAVKAKKTPNAAGVQGKTIVIDPGHGGYDPGATSGEGAPEKTLALQTAQRVSQKLSNAGANVIMTRSNDMYISLAERVQAAERQGADAFISVHYDSATNSSANGFTTYYYHDYQSPLAQNVHRSLDEKLSLADRGTRQGDYYVIRENSQSAILLELGFLSNPEERAHVSTSQYQELVADGVYNGLVSYFN</sequence>